<dbReference type="AlphaFoldDB" id="A0A077YVJ8"/>
<evidence type="ECO:0000313" key="3">
    <source>
        <dbReference type="Proteomes" id="UP000030665"/>
    </source>
</evidence>
<reference evidence="2" key="1">
    <citation type="submission" date="2014-01" db="EMBL/GenBank/DDBJ databases">
        <authorList>
            <person name="Aslett M."/>
        </authorList>
    </citation>
    <scope>NUCLEOTIDE SEQUENCE</scope>
</reference>
<proteinExistence type="predicted"/>
<dbReference type="Proteomes" id="UP000030665">
    <property type="component" value="Unassembled WGS sequence"/>
</dbReference>
<gene>
    <name evidence="2" type="ORF">TTRE_0000001301</name>
</gene>
<feature type="transmembrane region" description="Helical" evidence="1">
    <location>
        <begin position="268"/>
        <end position="286"/>
    </location>
</feature>
<keyword evidence="1" id="KW-1133">Transmembrane helix</keyword>
<evidence type="ECO:0000313" key="2">
    <source>
        <dbReference type="EMBL" id="CDW51754.1"/>
    </source>
</evidence>
<feature type="transmembrane region" description="Helical" evidence="1">
    <location>
        <begin position="54"/>
        <end position="74"/>
    </location>
</feature>
<keyword evidence="1" id="KW-0472">Membrane</keyword>
<feature type="transmembrane region" description="Helical" evidence="1">
    <location>
        <begin position="112"/>
        <end position="133"/>
    </location>
</feature>
<evidence type="ECO:0008006" key="4">
    <source>
        <dbReference type="Google" id="ProtNLM"/>
    </source>
</evidence>
<dbReference type="EMBL" id="HG805809">
    <property type="protein sequence ID" value="CDW51754.1"/>
    <property type="molecule type" value="Genomic_DNA"/>
</dbReference>
<keyword evidence="3" id="KW-1185">Reference proteome</keyword>
<dbReference type="OrthoDB" id="5913363at2759"/>
<feature type="transmembrane region" description="Helical" evidence="1">
    <location>
        <begin position="23"/>
        <end position="47"/>
    </location>
</feature>
<keyword evidence="1" id="KW-0812">Transmembrane</keyword>
<sequence length="323" mass="36708">MNEEMVQQNYTPYEKSESFTKTAWTMVAVGCVPFVTSCIILLLVSSIKHKRKELIFFTALCVSTLILGAGYTAAGYRRLYVLSYAEYFISPFDCLVKAVHNIMFEIGETTSALVMLLLTGDQLASMISFKWYLKFTSRKAELLLVVIYTLSCVVYAIIMLVSLLITDQNTRISPFCYQDEAMPGNFYQVHCDFLLVAYYTSLTVCLVALLCRKFMKKKNTAAGRLGQMIKQKKVVHRVSVIIFFRSIFQMIPMTLLSFTENESLIDNMWLAHPLGLTLELILYSAFDQEIRHCIKLLCTGQACINLPLSPCCRSTTNTETIDK</sequence>
<organism evidence="2 3">
    <name type="scientific">Trichuris trichiura</name>
    <name type="common">Whipworm</name>
    <name type="synonym">Trichocephalus trichiurus</name>
    <dbReference type="NCBI Taxonomy" id="36087"/>
    <lineage>
        <taxon>Eukaryota</taxon>
        <taxon>Metazoa</taxon>
        <taxon>Ecdysozoa</taxon>
        <taxon>Nematoda</taxon>
        <taxon>Enoplea</taxon>
        <taxon>Dorylaimia</taxon>
        <taxon>Trichinellida</taxon>
        <taxon>Trichuridae</taxon>
        <taxon>Trichuris</taxon>
    </lineage>
</organism>
<name>A0A077YVJ8_TRITR</name>
<feature type="transmembrane region" description="Helical" evidence="1">
    <location>
        <begin position="193"/>
        <end position="211"/>
    </location>
</feature>
<reference evidence="2" key="2">
    <citation type="submission" date="2014-03" db="EMBL/GenBank/DDBJ databases">
        <title>The whipworm genome and dual-species transcriptomics of an intimate host-pathogen interaction.</title>
        <authorList>
            <person name="Foth B.J."/>
            <person name="Tsai I.J."/>
            <person name="Reid A.J."/>
            <person name="Bancroft A.J."/>
            <person name="Nichol S."/>
            <person name="Tracey A."/>
            <person name="Holroyd N."/>
            <person name="Cotton J.A."/>
            <person name="Stanley E.J."/>
            <person name="Zarowiecki M."/>
            <person name="Liu J.Z."/>
            <person name="Huckvale T."/>
            <person name="Cooper P.J."/>
            <person name="Grencis R.K."/>
            <person name="Berriman M."/>
        </authorList>
    </citation>
    <scope>NUCLEOTIDE SEQUENCE [LARGE SCALE GENOMIC DNA]</scope>
</reference>
<dbReference type="SUPFAM" id="SSF81321">
    <property type="entry name" value="Family A G protein-coupled receptor-like"/>
    <property type="match status" value="1"/>
</dbReference>
<feature type="transmembrane region" description="Helical" evidence="1">
    <location>
        <begin position="142"/>
        <end position="165"/>
    </location>
</feature>
<dbReference type="Gene3D" id="1.20.1070.10">
    <property type="entry name" value="Rhodopsin 7-helix transmembrane proteins"/>
    <property type="match status" value="1"/>
</dbReference>
<feature type="transmembrane region" description="Helical" evidence="1">
    <location>
        <begin position="234"/>
        <end position="256"/>
    </location>
</feature>
<evidence type="ECO:0000256" key="1">
    <source>
        <dbReference type="SAM" id="Phobius"/>
    </source>
</evidence>
<protein>
    <recommendedName>
        <fullName evidence="4">G-protein coupled receptors family 1 profile domain-containing protein</fullName>
    </recommendedName>
</protein>
<accession>A0A077YVJ8</accession>